<dbReference type="PANTHER" id="PTHR37461">
    <property type="entry name" value="ANTI-SIGMA-K FACTOR RSKA"/>
    <property type="match status" value="1"/>
</dbReference>
<dbReference type="PANTHER" id="PTHR37461:SF1">
    <property type="entry name" value="ANTI-SIGMA-K FACTOR RSKA"/>
    <property type="match status" value="1"/>
</dbReference>
<feature type="transmembrane region" description="Helical" evidence="9">
    <location>
        <begin position="91"/>
        <end position="113"/>
    </location>
</feature>
<dbReference type="Gene3D" id="1.10.10.1320">
    <property type="entry name" value="Anti-sigma factor, zinc-finger domain"/>
    <property type="match status" value="1"/>
</dbReference>
<gene>
    <name evidence="11" type="ORF">CLV89_111117</name>
</gene>
<dbReference type="OrthoDB" id="9816387at2"/>
<dbReference type="InterPro" id="IPR051474">
    <property type="entry name" value="Anti-sigma-K/W_factor"/>
</dbReference>
<evidence type="ECO:0000256" key="4">
    <source>
        <dbReference type="ARBA" id="ARBA00022692"/>
    </source>
</evidence>
<evidence type="ECO:0000313" key="12">
    <source>
        <dbReference type="Proteomes" id="UP000237718"/>
    </source>
</evidence>
<comment type="caution">
    <text evidence="11">The sequence shown here is derived from an EMBL/GenBank/DDBJ whole genome shotgun (WGS) entry which is preliminary data.</text>
</comment>
<keyword evidence="4 9" id="KW-0812">Transmembrane</keyword>
<reference evidence="11 12" key="1">
    <citation type="submission" date="2018-03" db="EMBL/GenBank/DDBJ databases">
        <title>Genomic Encyclopedia of Archaeal and Bacterial Type Strains, Phase II (KMG-II): from individual species to whole genera.</title>
        <authorList>
            <person name="Goeker M."/>
        </authorList>
    </citation>
    <scope>NUCLEOTIDE SEQUENCE [LARGE SCALE GENOMIC DNA]</scope>
    <source>
        <strain evidence="11 12">DSM 25328</strain>
    </source>
</reference>
<organism evidence="11 12">
    <name type="scientific">Tritonibacter scottomollicae</name>
    <name type="common">Epibacterium scottomollicae</name>
    <dbReference type="NCBI Taxonomy" id="483013"/>
    <lineage>
        <taxon>Bacteria</taxon>
        <taxon>Pseudomonadati</taxon>
        <taxon>Pseudomonadota</taxon>
        <taxon>Alphaproteobacteria</taxon>
        <taxon>Rhodobacterales</taxon>
        <taxon>Paracoccaceae</taxon>
        <taxon>Tritonibacter</taxon>
    </lineage>
</organism>
<dbReference type="RefSeq" id="WP_106164710.1">
    <property type="nucleotide sequence ID" value="NZ_PVUF01000011.1"/>
</dbReference>
<protein>
    <recommendedName>
        <fullName evidence="8">Regulator of SigK</fullName>
    </recommendedName>
    <alternativeName>
        <fullName evidence="7">Sigma-K anti-sigma factor RskA</fullName>
    </alternativeName>
</protein>
<sequence length="231" mass="24037">MTGPDDTYGDKALAAEYVLRLLDQDAHRAFEARLLEEPELRALVLDWEQQLATLAEDIAEETPPAHLRGAVLKTVATDPAAASRRGWFTGLWARVLGGGLLAAVAITLAVVVVDRREEQGPSYRADLISADQSISLMVRSGETADALQVEVAAGSPPDGRVFELWLIAENAAGPVSLGVLNASALTSIQVPEALLAGLATGTLAISDEPPGGSPTGSPTGTVLAAGQVQKI</sequence>
<dbReference type="GO" id="GO:0016989">
    <property type="term" value="F:sigma factor antagonist activity"/>
    <property type="evidence" value="ECO:0007669"/>
    <property type="project" value="TreeGrafter"/>
</dbReference>
<comment type="subcellular location">
    <subcellularLocation>
        <location evidence="2">Cell membrane</location>
    </subcellularLocation>
    <subcellularLocation>
        <location evidence="1">Membrane</location>
        <topology evidence="1">Single-pass membrane protein</topology>
    </subcellularLocation>
</comment>
<feature type="domain" description="Anti-sigma K factor RskA C-terminal" evidence="10">
    <location>
        <begin position="102"/>
        <end position="222"/>
    </location>
</feature>
<dbReference type="GO" id="GO:0006417">
    <property type="term" value="P:regulation of translation"/>
    <property type="evidence" value="ECO:0007669"/>
    <property type="project" value="TreeGrafter"/>
</dbReference>
<name>A0A2T1ACB7_TRISK</name>
<keyword evidence="6 9" id="KW-0472">Membrane</keyword>
<evidence type="ECO:0000256" key="8">
    <source>
        <dbReference type="ARBA" id="ARBA00030803"/>
    </source>
</evidence>
<dbReference type="AlphaFoldDB" id="A0A2T1ACB7"/>
<evidence type="ECO:0000256" key="9">
    <source>
        <dbReference type="SAM" id="Phobius"/>
    </source>
</evidence>
<evidence type="ECO:0000313" key="11">
    <source>
        <dbReference type="EMBL" id="PRZ46226.1"/>
    </source>
</evidence>
<evidence type="ECO:0000259" key="10">
    <source>
        <dbReference type="Pfam" id="PF10099"/>
    </source>
</evidence>
<evidence type="ECO:0000256" key="6">
    <source>
        <dbReference type="ARBA" id="ARBA00023136"/>
    </source>
</evidence>
<evidence type="ECO:0000256" key="5">
    <source>
        <dbReference type="ARBA" id="ARBA00022989"/>
    </source>
</evidence>
<evidence type="ECO:0000256" key="2">
    <source>
        <dbReference type="ARBA" id="ARBA00004236"/>
    </source>
</evidence>
<evidence type="ECO:0000256" key="3">
    <source>
        <dbReference type="ARBA" id="ARBA00022475"/>
    </source>
</evidence>
<evidence type="ECO:0000256" key="1">
    <source>
        <dbReference type="ARBA" id="ARBA00004167"/>
    </source>
</evidence>
<keyword evidence="3" id="KW-1003">Cell membrane</keyword>
<dbReference type="Proteomes" id="UP000237718">
    <property type="component" value="Unassembled WGS sequence"/>
</dbReference>
<dbReference type="EMBL" id="PVUF01000011">
    <property type="protein sequence ID" value="PRZ46226.1"/>
    <property type="molecule type" value="Genomic_DNA"/>
</dbReference>
<evidence type="ECO:0000256" key="7">
    <source>
        <dbReference type="ARBA" id="ARBA00029829"/>
    </source>
</evidence>
<keyword evidence="5 9" id="KW-1133">Transmembrane helix</keyword>
<proteinExistence type="predicted"/>
<dbReference type="Pfam" id="PF10099">
    <property type="entry name" value="RskA_C"/>
    <property type="match status" value="1"/>
</dbReference>
<dbReference type="InterPro" id="IPR041916">
    <property type="entry name" value="Anti_sigma_zinc_sf"/>
</dbReference>
<accession>A0A2T1ACB7</accession>
<dbReference type="InterPro" id="IPR018764">
    <property type="entry name" value="RskA_C"/>
</dbReference>
<dbReference type="GO" id="GO:0005886">
    <property type="term" value="C:plasma membrane"/>
    <property type="evidence" value="ECO:0007669"/>
    <property type="project" value="UniProtKB-SubCell"/>
</dbReference>